<dbReference type="Gene3D" id="3.30.450.40">
    <property type="match status" value="1"/>
</dbReference>
<organism evidence="2 3">
    <name type="scientific">Lysinibacillus pakistanensis</name>
    <dbReference type="NCBI Taxonomy" id="759811"/>
    <lineage>
        <taxon>Bacteria</taxon>
        <taxon>Bacillati</taxon>
        <taxon>Bacillota</taxon>
        <taxon>Bacilli</taxon>
        <taxon>Bacillales</taxon>
        <taxon>Bacillaceae</taxon>
        <taxon>Lysinibacillus</taxon>
    </lineage>
</organism>
<dbReference type="InterPro" id="IPR029016">
    <property type="entry name" value="GAF-like_dom_sf"/>
</dbReference>
<dbReference type="EMBL" id="CP126101">
    <property type="protein sequence ID" value="WHY51032.1"/>
    <property type="molecule type" value="Genomic_DNA"/>
</dbReference>
<dbReference type="Pfam" id="PF01590">
    <property type="entry name" value="GAF"/>
    <property type="match status" value="1"/>
</dbReference>
<name>A0AAX3WTC8_9BACI</name>
<dbReference type="SUPFAM" id="SSF55781">
    <property type="entry name" value="GAF domain-like"/>
    <property type="match status" value="1"/>
</dbReference>
<reference evidence="2" key="1">
    <citation type="submission" date="2023-05" db="EMBL/GenBank/DDBJ databases">
        <title>Comparative genomics of Bacillaceae isolates and their secondary metabolite potential.</title>
        <authorList>
            <person name="Song L."/>
            <person name="Nielsen L.J."/>
            <person name="Mohite O."/>
            <person name="Xu X."/>
            <person name="Weber T."/>
            <person name="Kovacs A.T."/>
        </authorList>
    </citation>
    <scope>NUCLEOTIDE SEQUENCE</scope>
    <source>
        <strain evidence="2">LY1</strain>
    </source>
</reference>
<protein>
    <submittedName>
        <fullName evidence="2">Helix-turn-helix domain-containing protein</fullName>
    </submittedName>
</protein>
<evidence type="ECO:0000259" key="1">
    <source>
        <dbReference type="SMART" id="SM00065"/>
    </source>
</evidence>
<dbReference type="SMART" id="SM00065">
    <property type="entry name" value="GAF"/>
    <property type="match status" value="1"/>
</dbReference>
<dbReference type="InterPro" id="IPR051448">
    <property type="entry name" value="CdaR-like_regulators"/>
</dbReference>
<dbReference type="InterPro" id="IPR003018">
    <property type="entry name" value="GAF"/>
</dbReference>
<evidence type="ECO:0000313" key="2">
    <source>
        <dbReference type="EMBL" id="WHY51032.1"/>
    </source>
</evidence>
<dbReference type="Gene3D" id="1.10.10.2840">
    <property type="entry name" value="PucR C-terminal helix-turn-helix domain"/>
    <property type="match status" value="1"/>
</dbReference>
<proteinExistence type="predicted"/>
<feature type="domain" description="GAF" evidence="1">
    <location>
        <begin position="25"/>
        <end position="186"/>
    </location>
</feature>
<dbReference type="PANTHER" id="PTHR33744:SF15">
    <property type="entry name" value="CARBOHYDRATE DIACID REGULATOR"/>
    <property type="match status" value="1"/>
</dbReference>
<sequence length="598" mass="68664">MFKINSEKQLMSLVNAAQVLTSTLDINQVLEKLMSEVLHVIEGADAGVLFMLNTETNRLVAKHAIGYDLAYLKKIHLASNEGMTGKVFSQKQAFRFHSSSDVTESMADLFPQYEENYTKAVGNFSYPKSAVCAPLLDKSNSCIGVLTIVNFSGDTQFENSDLTMLQAFANQSSIAIENAKLFTQNERSKRIYNALTQVSLTRGRLSDMIDTLASLLGQSVAIMTDFYDLLIASSPTAKFATDILKEQTSMHLDKVVQHCIRHQVYIPIKDETYVSYLFPIHTERGVIGVLLIVMNHHLQMDPLDLFAVEQASALFALQLAEEEKELENSFKYDGYLLQQLLSSNFNAFYKRQEIHQTSHYLCATLQLDGSSYHVAQTKKMQHQFSKLLYRLTRLFSLPVFISEHDLHYHFLFMNNLRVSVEQFKERIQYFFVLLEKDSTKYNSLAFIVGLGRHFDTIENIFSSYRDSTKCIDYLQTLEQAPFIISYDKLGPYTLFLNNDPQEMAEYVGLKLGPIIEYDNQHKTDLLYTLKLFFEHNQNRKKTAEACFVHLNTIKYRLQTIFSLIEIDEQNGKTMFELNLAIYMFSYLQNMKLAKTDKG</sequence>
<dbReference type="AlphaFoldDB" id="A0AAX3WTC8"/>
<accession>A0AAX3WTC8</accession>
<dbReference type="Proteomes" id="UP001178322">
    <property type="component" value="Chromosome"/>
</dbReference>
<dbReference type="PANTHER" id="PTHR33744">
    <property type="entry name" value="CARBOHYDRATE DIACID REGULATOR"/>
    <property type="match status" value="1"/>
</dbReference>
<gene>
    <name evidence="2" type="ORF">QNH24_22590</name>
</gene>
<evidence type="ECO:0000313" key="3">
    <source>
        <dbReference type="Proteomes" id="UP001178322"/>
    </source>
</evidence>
<dbReference type="InterPro" id="IPR025736">
    <property type="entry name" value="PucR_C-HTH_dom"/>
</dbReference>
<dbReference type="RefSeq" id="WP_283869640.1">
    <property type="nucleotide sequence ID" value="NZ_CP126101.1"/>
</dbReference>
<dbReference type="Pfam" id="PF13556">
    <property type="entry name" value="HTH_30"/>
    <property type="match status" value="1"/>
</dbReference>
<dbReference type="InterPro" id="IPR042070">
    <property type="entry name" value="PucR_C-HTH_sf"/>
</dbReference>